<reference evidence="3" key="1">
    <citation type="submission" date="2019-09" db="EMBL/GenBank/DDBJ databases">
        <title>Draft genome information of white flower Hibiscus syriacus.</title>
        <authorList>
            <person name="Kim Y.-M."/>
        </authorList>
    </citation>
    <scope>NUCLEOTIDE SEQUENCE [LARGE SCALE GENOMIC DNA]</scope>
    <source>
        <strain evidence="3">YM2019G1</strain>
    </source>
</reference>
<dbReference type="SUPFAM" id="SSF51197">
    <property type="entry name" value="Clavaminate synthase-like"/>
    <property type="match status" value="1"/>
</dbReference>
<dbReference type="Pfam" id="PF03171">
    <property type="entry name" value="2OG-FeII_Oxy"/>
    <property type="match status" value="1"/>
</dbReference>
<dbReference type="Proteomes" id="UP000436088">
    <property type="component" value="Unassembled WGS sequence"/>
</dbReference>
<sequence>MVRPINGQQVRSKSTGRIRLTRFRWGWASSDRSKPTGPVLEDFQGRQNKPTHTRRCVAARGDGDGLGVVETFGMYPRWRWREIGDVDVTFRSGFDYTEMVSLPRVAVRRDDDGGNRKKVGVGSMVATEVVGNRGAHHRRSEKACRRATRVVLVGEKRKWFEILVFKHRGMGRMILETFGVEKYTDEFINSTNYLLKVMKYEGSQTNEPSLRALSDQTTILYQNEADGLEILSKDGEWITVKPSPSSFIFIVGESLSVWLNGGLSSPYHRVVMKGNKVRYSIGLFVIARDGYQVKVPEELVDDKNSLLFKPFDYEEFLGLYSAKVAGGALLGYGLKSYLQCLKLHHNNSCIKY</sequence>
<dbReference type="EMBL" id="VEPZ02000964">
    <property type="protein sequence ID" value="KAE8707324.1"/>
    <property type="molecule type" value="Genomic_DNA"/>
</dbReference>
<protein>
    <submittedName>
        <fullName evidence="3">Katanin p60 ATPase-containing subunit A1-like</fullName>
    </submittedName>
</protein>
<evidence type="ECO:0000256" key="1">
    <source>
        <dbReference type="SAM" id="MobiDB-lite"/>
    </source>
</evidence>
<feature type="region of interest" description="Disordered" evidence="1">
    <location>
        <begin position="29"/>
        <end position="53"/>
    </location>
</feature>
<dbReference type="Gene3D" id="2.60.120.330">
    <property type="entry name" value="B-lactam Antibiotic, Isopenicillin N Synthase, Chain"/>
    <property type="match status" value="1"/>
</dbReference>
<dbReference type="InterPro" id="IPR050231">
    <property type="entry name" value="Iron_ascorbate_oxido_reductase"/>
</dbReference>
<dbReference type="InterPro" id="IPR044861">
    <property type="entry name" value="IPNS-like_FE2OG_OXY"/>
</dbReference>
<dbReference type="InterPro" id="IPR027443">
    <property type="entry name" value="IPNS-like_sf"/>
</dbReference>
<proteinExistence type="predicted"/>
<dbReference type="PANTHER" id="PTHR47990">
    <property type="entry name" value="2-OXOGLUTARATE (2OG) AND FE(II)-DEPENDENT OXYGENASE SUPERFAMILY PROTEIN-RELATED"/>
    <property type="match status" value="1"/>
</dbReference>
<name>A0A6A3ARV2_HIBSY</name>
<evidence type="ECO:0000259" key="2">
    <source>
        <dbReference type="Pfam" id="PF03171"/>
    </source>
</evidence>
<keyword evidence="4" id="KW-1185">Reference proteome</keyword>
<evidence type="ECO:0000313" key="3">
    <source>
        <dbReference type="EMBL" id="KAE8707324.1"/>
    </source>
</evidence>
<comment type="caution">
    <text evidence="3">The sequence shown here is derived from an EMBL/GenBank/DDBJ whole genome shotgun (WGS) entry which is preliminary data.</text>
</comment>
<accession>A0A6A3ARV2</accession>
<organism evidence="3 4">
    <name type="scientific">Hibiscus syriacus</name>
    <name type="common">Rose of Sharon</name>
    <dbReference type="NCBI Taxonomy" id="106335"/>
    <lineage>
        <taxon>Eukaryota</taxon>
        <taxon>Viridiplantae</taxon>
        <taxon>Streptophyta</taxon>
        <taxon>Embryophyta</taxon>
        <taxon>Tracheophyta</taxon>
        <taxon>Spermatophyta</taxon>
        <taxon>Magnoliopsida</taxon>
        <taxon>eudicotyledons</taxon>
        <taxon>Gunneridae</taxon>
        <taxon>Pentapetalae</taxon>
        <taxon>rosids</taxon>
        <taxon>malvids</taxon>
        <taxon>Malvales</taxon>
        <taxon>Malvaceae</taxon>
        <taxon>Malvoideae</taxon>
        <taxon>Hibiscus</taxon>
    </lineage>
</organism>
<evidence type="ECO:0000313" key="4">
    <source>
        <dbReference type="Proteomes" id="UP000436088"/>
    </source>
</evidence>
<feature type="domain" description="Isopenicillin N synthase-like Fe(2+) 2OG dioxygenase" evidence="2">
    <location>
        <begin position="201"/>
        <end position="285"/>
    </location>
</feature>
<dbReference type="AlphaFoldDB" id="A0A6A3ARV2"/>
<gene>
    <name evidence="3" type="ORF">F3Y22_tig00110384pilonHSYRG00471</name>
</gene>